<dbReference type="STRING" id="698492.A0A0E9NAY7"/>
<evidence type="ECO:0000256" key="3">
    <source>
        <dbReference type="ARBA" id="ARBA00023002"/>
    </source>
</evidence>
<dbReference type="Proteomes" id="UP000033140">
    <property type="component" value="Unassembled WGS sequence"/>
</dbReference>
<dbReference type="EMBL" id="BACD03000006">
    <property type="protein sequence ID" value="GAO46963.1"/>
    <property type="molecule type" value="Genomic_DNA"/>
</dbReference>
<dbReference type="InterPro" id="IPR016187">
    <property type="entry name" value="CTDL_fold"/>
</dbReference>
<dbReference type="InterPro" id="IPR042095">
    <property type="entry name" value="SUMF_sf"/>
</dbReference>
<dbReference type="Gene3D" id="3.40.50.150">
    <property type="entry name" value="Vaccinia Virus protein VP39"/>
    <property type="match status" value="1"/>
</dbReference>
<dbReference type="InterPro" id="IPR019257">
    <property type="entry name" value="MeTrfase_dom"/>
</dbReference>
<evidence type="ECO:0000256" key="2">
    <source>
        <dbReference type="ARBA" id="ARBA00022679"/>
    </source>
</evidence>
<evidence type="ECO:0000259" key="9">
    <source>
        <dbReference type="Pfam" id="PF12867"/>
    </source>
</evidence>
<dbReference type="Pfam" id="PF10017">
    <property type="entry name" value="Methyltransf_33"/>
    <property type="match status" value="1"/>
</dbReference>
<keyword evidence="4" id="KW-0408">Iron</keyword>
<sequence length="845" mass="94299">MAVPSPRLRHDGMPPRALATNRTTSTGRPFKNSIHPRPTRRIPVYPVMAPKPDIDILDIRSPTSLAPSSLRASILDGLNAPGGQKTLPTLILYDERGLQLFEDITYLDEYYLTASEIDVLKREAGRIAARIKEGSVIVELGSGCLRKTQLILTALEAAKKKCTYYALDLSRSELERSLTPLPSFTYVTARGLHGTYDDGRAWLSKLSKDTPKTVLWLGSSAGNMDREESAQFLRTFVEEALNVGDQLLIGIDRRNNPETVWRAYNDSRGVTREFELNGLRNANGILGSEVFNLDQWDYVGEYDEEAGAHLAYFVPNTNVHVEGIVVKEGEKVRVEKSVKFNVREAEELFDTAGIARTESYGCSRDLYDLHLLHVPPFHIPLLGSKEPVPTTQDWSDLWSAWDTVTLQMIPQKMLLTKPIDLRHPCIFYIGHIPTFLDIHLTRAKLGGDAYINAAYTRIFERGIDPDVDDPTQCHVHSEVPDSWPDLQELLEFRDEVRARVKNCYGANGLVSSALDHVRRRALWLAFEHEAMHLETLLYMLLQSPQTVPPPGVPVPDWKLLASASQRPTATKEEDKWMMVESRKTNVGLNDPEGAENGGTDGRLMGWDNEKPQREWTVNGFIASKRPITNGEYATFLQESGSTKIPESWSRVDGVYKVKTVFGLVAMEHAHDWPVIGSYDEIASYATYAGGRLPREEELRALYDVIADSSATPGTLIAGVNGHLTSNGVHTTPPAVPNFIDLSGANVGFKHWHPTPAHATQLVGSGGVGAWEWTSTPMAPHEGFVPSKVYSGYTADFFDGKHNVVLGGSWATHGRLAGRRTFRNWYQRNYGFAWVTGRVIKDIDMN</sequence>
<dbReference type="Gene3D" id="3.90.1580.10">
    <property type="entry name" value="paralog of FGE (formylglycine-generating enzyme)"/>
    <property type="match status" value="1"/>
</dbReference>
<dbReference type="GO" id="GO:0008168">
    <property type="term" value="F:methyltransferase activity"/>
    <property type="evidence" value="ECO:0007669"/>
    <property type="project" value="UniProtKB-KW"/>
</dbReference>
<comment type="pathway">
    <text evidence="5">Amino-acid biosynthesis; ergothioneine biosynthesis.</text>
</comment>
<feature type="domain" description="DinB-like" evidence="9">
    <location>
        <begin position="395"/>
        <end position="536"/>
    </location>
</feature>
<evidence type="ECO:0000256" key="6">
    <source>
        <dbReference type="SAM" id="MobiDB-lite"/>
    </source>
</evidence>
<dbReference type="SUPFAM" id="SSF56436">
    <property type="entry name" value="C-type lectin-like"/>
    <property type="match status" value="1"/>
</dbReference>
<feature type="domain" description="Histidine-specific methyltransferase SAM-dependent" evidence="8">
    <location>
        <begin position="71"/>
        <end position="373"/>
    </location>
</feature>
<reference evidence="10 11" key="1">
    <citation type="journal article" date="2011" name="J. Gen. Appl. Microbiol.">
        <title>Draft genome sequencing of the enigmatic yeast Saitoella complicata.</title>
        <authorList>
            <person name="Nishida H."/>
            <person name="Hamamoto M."/>
            <person name="Sugiyama J."/>
        </authorList>
    </citation>
    <scope>NUCLEOTIDE SEQUENCE [LARGE SCALE GENOMIC DNA]</scope>
    <source>
        <strain evidence="10 11">NRRL Y-17804</strain>
    </source>
</reference>
<feature type="domain" description="Sulfatase-modifying factor enzyme-like" evidence="7">
    <location>
        <begin position="603"/>
        <end position="834"/>
    </location>
</feature>
<dbReference type="InterPro" id="IPR024775">
    <property type="entry name" value="DinB-like"/>
</dbReference>
<evidence type="ECO:0000313" key="10">
    <source>
        <dbReference type="EMBL" id="GAO46963.1"/>
    </source>
</evidence>
<dbReference type="Pfam" id="PF12867">
    <property type="entry name" value="DinB_2"/>
    <property type="match status" value="1"/>
</dbReference>
<reference evidence="10 11" key="2">
    <citation type="journal article" date="2014" name="J. Gen. Appl. Microbiol.">
        <title>The early diverging ascomycetous budding yeast Saitoella complicata has three histone deacetylases belonging to the Clr6, Hos2, and Rpd3 lineages.</title>
        <authorList>
            <person name="Nishida H."/>
            <person name="Matsumoto T."/>
            <person name="Kondo S."/>
            <person name="Hamamoto M."/>
            <person name="Yoshikawa H."/>
        </authorList>
    </citation>
    <scope>NUCLEOTIDE SEQUENCE [LARGE SCALE GENOMIC DNA]</scope>
    <source>
        <strain evidence="10 11">NRRL Y-17804</strain>
    </source>
</reference>
<keyword evidence="2" id="KW-0808">Transferase</keyword>
<evidence type="ECO:0000259" key="8">
    <source>
        <dbReference type="Pfam" id="PF10017"/>
    </source>
</evidence>
<dbReference type="PANTHER" id="PTHR43397">
    <property type="entry name" value="ERGOTHIONEINE BIOSYNTHESIS PROTEIN 1"/>
    <property type="match status" value="1"/>
</dbReference>
<keyword evidence="11" id="KW-1185">Reference proteome</keyword>
<reference evidence="10 11" key="3">
    <citation type="journal article" date="2015" name="Genome Announc.">
        <title>Draft Genome Sequence of the Archiascomycetous Yeast Saitoella complicata.</title>
        <authorList>
            <person name="Yamauchi K."/>
            <person name="Kondo S."/>
            <person name="Hamamoto M."/>
            <person name="Takahashi Y."/>
            <person name="Ogura Y."/>
            <person name="Hayashi T."/>
            <person name="Nishida H."/>
        </authorList>
    </citation>
    <scope>NUCLEOTIDE SEQUENCE [LARGE SCALE GENOMIC DNA]</scope>
    <source>
        <strain evidence="10 11">NRRL Y-17804</strain>
    </source>
</reference>
<dbReference type="GO" id="GO:0032259">
    <property type="term" value="P:methylation"/>
    <property type="evidence" value="ECO:0007669"/>
    <property type="project" value="UniProtKB-KW"/>
</dbReference>
<dbReference type="AlphaFoldDB" id="A0A0E9NAY7"/>
<evidence type="ECO:0000259" key="7">
    <source>
        <dbReference type="Pfam" id="PF03781"/>
    </source>
</evidence>
<dbReference type="NCBIfam" id="TIGR03439">
    <property type="entry name" value="methyl_EasF"/>
    <property type="match status" value="1"/>
</dbReference>
<dbReference type="Pfam" id="PF03781">
    <property type="entry name" value="FGE-sulfatase"/>
    <property type="match status" value="1"/>
</dbReference>
<dbReference type="InterPro" id="IPR051128">
    <property type="entry name" value="EgtD_Methyltrsf_superfamily"/>
</dbReference>
<dbReference type="PANTHER" id="PTHR43397:SF1">
    <property type="entry name" value="ERGOTHIONEINE BIOSYNTHESIS PROTEIN 1"/>
    <property type="match status" value="1"/>
</dbReference>
<dbReference type="InterPro" id="IPR029063">
    <property type="entry name" value="SAM-dependent_MTases_sf"/>
</dbReference>
<keyword evidence="1" id="KW-0489">Methyltransferase</keyword>
<evidence type="ECO:0000256" key="5">
    <source>
        <dbReference type="ARBA" id="ARBA00037882"/>
    </source>
</evidence>
<evidence type="ECO:0008006" key="12">
    <source>
        <dbReference type="Google" id="ProtNLM"/>
    </source>
</evidence>
<dbReference type="OMA" id="FKHWHPT"/>
<dbReference type="InterPro" id="IPR017805">
    <property type="entry name" value="SAM_MeTrfase_EasF-type_put"/>
</dbReference>
<evidence type="ECO:0000256" key="1">
    <source>
        <dbReference type="ARBA" id="ARBA00022603"/>
    </source>
</evidence>
<organism evidence="10 11">
    <name type="scientific">Saitoella complicata (strain BCRC 22490 / CBS 7301 / JCM 7358 / NBRC 10748 / NRRL Y-17804)</name>
    <dbReference type="NCBI Taxonomy" id="698492"/>
    <lineage>
        <taxon>Eukaryota</taxon>
        <taxon>Fungi</taxon>
        <taxon>Dikarya</taxon>
        <taxon>Ascomycota</taxon>
        <taxon>Taphrinomycotina</taxon>
        <taxon>Taphrinomycotina incertae sedis</taxon>
        <taxon>Saitoella</taxon>
    </lineage>
</organism>
<dbReference type="InterPro" id="IPR005532">
    <property type="entry name" value="SUMF_dom"/>
</dbReference>
<accession>A0A0E9NAY7</accession>
<evidence type="ECO:0000313" key="11">
    <source>
        <dbReference type="Proteomes" id="UP000033140"/>
    </source>
</evidence>
<proteinExistence type="predicted"/>
<feature type="region of interest" description="Disordered" evidence="6">
    <location>
        <begin position="1"/>
        <end position="36"/>
    </location>
</feature>
<protein>
    <recommendedName>
        <fullName evidence="12">Histidine-specific methyltransferase SAM-dependent domain-containing protein</fullName>
    </recommendedName>
</protein>
<feature type="region of interest" description="Disordered" evidence="6">
    <location>
        <begin position="586"/>
        <end position="605"/>
    </location>
</feature>
<keyword evidence="3" id="KW-0560">Oxidoreductase</keyword>
<name>A0A0E9NAY7_SAICN</name>
<evidence type="ECO:0000256" key="4">
    <source>
        <dbReference type="ARBA" id="ARBA00023004"/>
    </source>
</evidence>
<comment type="caution">
    <text evidence="10">The sequence shown here is derived from an EMBL/GenBank/DDBJ whole genome shotgun (WGS) entry which is preliminary data.</text>
</comment>
<gene>
    <name evidence="10" type="ORF">G7K_1180-t1</name>
</gene>